<gene>
    <name evidence="2" type="ORF">K469DRAFT_693894</name>
</gene>
<feature type="transmembrane region" description="Helical" evidence="1">
    <location>
        <begin position="162"/>
        <end position="182"/>
    </location>
</feature>
<feature type="transmembrane region" description="Helical" evidence="1">
    <location>
        <begin position="21"/>
        <end position="40"/>
    </location>
</feature>
<feature type="transmembrane region" description="Helical" evidence="1">
    <location>
        <begin position="86"/>
        <end position="106"/>
    </location>
</feature>
<dbReference type="EMBL" id="ML994664">
    <property type="protein sequence ID" value="KAF2179652.1"/>
    <property type="molecule type" value="Genomic_DNA"/>
</dbReference>
<evidence type="ECO:0000313" key="3">
    <source>
        <dbReference type="Proteomes" id="UP000800200"/>
    </source>
</evidence>
<sequence>MSSKLSHLLRGPGRYACITTALAFTMLSLSCLIVVLVSGLRTPNGKLGWLSFAVSLYDLFRPWKVWGASVHKDGTRFYWLEKGPKLLYIAYLIAGGTTILEVFAGVSSLYTNRVSRATLALSSVASASLLTTAILAQVTYGLLISRADDENIPITAKKAGQILYAANWVGTVFSLFALVLWCHVLAGNTIKRAATIETTSYTRGQATGVDSPILARPLVETPVRKRTFSMWPQY</sequence>
<dbReference type="AlphaFoldDB" id="A0A6A6DMQ1"/>
<feature type="transmembrane region" description="Helical" evidence="1">
    <location>
        <begin position="118"/>
        <end position="142"/>
    </location>
</feature>
<evidence type="ECO:0000256" key="1">
    <source>
        <dbReference type="SAM" id="Phobius"/>
    </source>
</evidence>
<organism evidence="2 3">
    <name type="scientific">Zopfia rhizophila CBS 207.26</name>
    <dbReference type="NCBI Taxonomy" id="1314779"/>
    <lineage>
        <taxon>Eukaryota</taxon>
        <taxon>Fungi</taxon>
        <taxon>Dikarya</taxon>
        <taxon>Ascomycota</taxon>
        <taxon>Pezizomycotina</taxon>
        <taxon>Dothideomycetes</taxon>
        <taxon>Dothideomycetes incertae sedis</taxon>
        <taxon>Zopfiaceae</taxon>
        <taxon>Zopfia</taxon>
    </lineage>
</organism>
<accession>A0A6A6DMQ1</accession>
<name>A0A6A6DMQ1_9PEZI</name>
<dbReference type="PROSITE" id="PS51257">
    <property type="entry name" value="PROKAR_LIPOPROTEIN"/>
    <property type="match status" value="1"/>
</dbReference>
<reference evidence="2" key="1">
    <citation type="journal article" date="2020" name="Stud. Mycol.">
        <title>101 Dothideomycetes genomes: a test case for predicting lifestyles and emergence of pathogens.</title>
        <authorList>
            <person name="Haridas S."/>
            <person name="Albert R."/>
            <person name="Binder M."/>
            <person name="Bloem J."/>
            <person name="Labutti K."/>
            <person name="Salamov A."/>
            <person name="Andreopoulos B."/>
            <person name="Baker S."/>
            <person name="Barry K."/>
            <person name="Bills G."/>
            <person name="Bluhm B."/>
            <person name="Cannon C."/>
            <person name="Castanera R."/>
            <person name="Culley D."/>
            <person name="Daum C."/>
            <person name="Ezra D."/>
            <person name="Gonzalez J."/>
            <person name="Henrissat B."/>
            <person name="Kuo A."/>
            <person name="Liang C."/>
            <person name="Lipzen A."/>
            <person name="Lutzoni F."/>
            <person name="Magnuson J."/>
            <person name="Mondo S."/>
            <person name="Nolan M."/>
            <person name="Ohm R."/>
            <person name="Pangilinan J."/>
            <person name="Park H.-J."/>
            <person name="Ramirez L."/>
            <person name="Alfaro M."/>
            <person name="Sun H."/>
            <person name="Tritt A."/>
            <person name="Yoshinaga Y."/>
            <person name="Zwiers L.-H."/>
            <person name="Turgeon B."/>
            <person name="Goodwin S."/>
            <person name="Spatafora J."/>
            <person name="Crous P."/>
            <person name="Grigoriev I."/>
        </authorList>
    </citation>
    <scope>NUCLEOTIDE SEQUENCE</scope>
    <source>
        <strain evidence="2">CBS 207.26</strain>
    </source>
</reference>
<dbReference type="Proteomes" id="UP000800200">
    <property type="component" value="Unassembled WGS sequence"/>
</dbReference>
<evidence type="ECO:0000313" key="2">
    <source>
        <dbReference type="EMBL" id="KAF2179652.1"/>
    </source>
</evidence>
<keyword evidence="3" id="KW-1185">Reference proteome</keyword>
<keyword evidence="1" id="KW-0472">Membrane</keyword>
<keyword evidence="1" id="KW-0812">Transmembrane</keyword>
<keyword evidence="1" id="KW-1133">Transmembrane helix</keyword>
<protein>
    <submittedName>
        <fullName evidence="2">Uncharacterized protein</fullName>
    </submittedName>
</protein>
<proteinExistence type="predicted"/>
<dbReference type="OrthoDB" id="3925207at2759"/>